<evidence type="ECO:0000256" key="1">
    <source>
        <dbReference type="SAM" id="MobiDB-lite"/>
    </source>
</evidence>
<gene>
    <name evidence="3" type="primary">LOC103520575</name>
</gene>
<dbReference type="PANTHER" id="PTHR12484:SF4">
    <property type="entry name" value="A-KINASE ANCHOR PROTEIN 17A"/>
    <property type="match status" value="1"/>
</dbReference>
<keyword evidence="2" id="KW-1185">Reference proteome</keyword>
<protein>
    <submittedName>
        <fullName evidence="3">A-kinase anchor protein 17A-like</fullName>
    </submittedName>
</protein>
<dbReference type="GeneID" id="103520575"/>
<accession>A0A1S3DLD6</accession>
<dbReference type="AlphaFoldDB" id="A0A1S3DLD6"/>
<dbReference type="Proteomes" id="UP000079169">
    <property type="component" value="Unplaced"/>
</dbReference>
<evidence type="ECO:0000313" key="2">
    <source>
        <dbReference type="Proteomes" id="UP000079169"/>
    </source>
</evidence>
<dbReference type="KEGG" id="dci:103520575"/>
<dbReference type="STRING" id="121845.A0A1S3DLD6"/>
<evidence type="ECO:0000313" key="3">
    <source>
        <dbReference type="RefSeq" id="XP_008483899.1"/>
    </source>
</evidence>
<sequence>MTSQEISKDVFSYCTDTSDAKILSAAYQLFLKPVARLNISVQIPELKITGKSLSNYEVIEKIKYWAQPEEFSSLKVTKSTLEFVRLDGEIENRSKLLPVLARLDGRTIKLSGFADGLRVRATEAKPDFPTRHDWDSYFRDAKNMNEMKPGERPDTIYLSNLPVKWFSTKARPNQPSEAMLRRVFQNYGDIREVDIPINDPYRAQMKPYISGMTLFSHAQSLIFKTQLGKLPGTDHVTMFIQVDIISGMDYTTIIMLKASRKTSGGYVHFVKAMDALRGMKLLHVDGDKAYCANVKVDFDKTKHLSESSIRKRAIEREKLIAKEKEKEEKRIAEMKEEERRKQLELEESRKQKESKLERLVF</sequence>
<proteinExistence type="predicted"/>
<reference evidence="3" key="1">
    <citation type="submission" date="2025-08" db="UniProtKB">
        <authorList>
            <consortium name="RefSeq"/>
        </authorList>
    </citation>
    <scope>IDENTIFICATION</scope>
</reference>
<dbReference type="Pfam" id="PF25015">
    <property type="entry name" value="RBD_AKAP-17A"/>
    <property type="match status" value="2"/>
</dbReference>
<dbReference type="InterPro" id="IPR012677">
    <property type="entry name" value="Nucleotide-bd_a/b_plait_sf"/>
</dbReference>
<dbReference type="Gene3D" id="3.30.70.330">
    <property type="match status" value="1"/>
</dbReference>
<dbReference type="PaxDb" id="121845-A0A1S3DLD6"/>
<feature type="region of interest" description="Disordered" evidence="1">
    <location>
        <begin position="336"/>
        <end position="361"/>
    </location>
</feature>
<dbReference type="PANTHER" id="PTHR12484">
    <property type="entry name" value="B-LYMPHOCYTE ANTIGEN-RELATED"/>
    <property type="match status" value="1"/>
</dbReference>
<dbReference type="InterPro" id="IPR056852">
    <property type="entry name" value="AK17A/B"/>
</dbReference>
<dbReference type="OMA" id="QYHEYAG"/>
<name>A0A1S3DLD6_DIACI</name>
<organism evidence="2 3">
    <name type="scientific">Diaphorina citri</name>
    <name type="common">Asian citrus psyllid</name>
    <dbReference type="NCBI Taxonomy" id="121845"/>
    <lineage>
        <taxon>Eukaryota</taxon>
        <taxon>Metazoa</taxon>
        <taxon>Ecdysozoa</taxon>
        <taxon>Arthropoda</taxon>
        <taxon>Hexapoda</taxon>
        <taxon>Insecta</taxon>
        <taxon>Pterygota</taxon>
        <taxon>Neoptera</taxon>
        <taxon>Paraneoptera</taxon>
        <taxon>Hemiptera</taxon>
        <taxon>Sternorrhyncha</taxon>
        <taxon>Psylloidea</taxon>
        <taxon>Psyllidae</taxon>
        <taxon>Diaphorininae</taxon>
        <taxon>Diaphorina</taxon>
    </lineage>
</organism>
<dbReference type="RefSeq" id="XP_008483899.1">
    <property type="nucleotide sequence ID" value="XM_008485677.3"/>
</dbReference>